<sequence length="72" mass="8690">MKDIAFILNIELHHLPLYSPSLNPIERLWKFMNEQVRNNYYLTDPNVFCEAIHHFFDVYSPRKSKQTRLPAQ</sequence>
<dbReference type="Proteomes" id="UP000028500">
    <property type="component" value="Unassembled WGS sequence"/>
</dbReference>
<evidence type="ECO:0000259" key="1">
    <source>
        <dbReference type="Pfam" id="PF13358"/>
    </source>
</evidence>
<name>A0A077P2A5_XENBV</name>
<dbReference type="OrthoDB" id="9813816at2"/>
<evidence type="ECO:0000313" key="2">
    <source>
        <dbReference type="EMBL" id="CDH18575.1"/>
    </source>
</evidence>
<organism evidence="2 3">
    <name type="scientific">Xenorhabdus bovienii str. kraussei Quebec</name>
    <dbReference type="NCBI Taxonomy" id="1398203"/>
    <lineage>
        <taxon>Bacteria</taxon>
        <taxon>Pseudomonadati</taxon>
        <taxon>Pseudomonadota</taxon>
        <taxon>Gammaproteobacteria</taxon>
        <taxon>Enterobacterales</taxon>
        <taxon>Morganellaceae</taxon>
        <taxon>Xenorhabdus</taxon>
    </lineage>
</organism>
<evidence type="ECO:0000313" key="3">
    <source>
        <dbReference type="Proteomes" id="UP000028500"/>
    </source>
</evidence>
<reference evidence="2" key="1">
    <citation type="submission" date="2013-07" db="EMBL/GenBank/DDBJ databases">
        <title>Sub-species coevolution in mutualistic symbiosis.</title>
        <authorList>
            <person name="Murfin K."/>
            <person name="Klassen J."/>
            <person name="Lee M."/>
            <person name="Forst S."/>
            <person name="Stock P."/>
            <person name="Goodrich-Blair H."/>
        </authorList>
    </citation>
    <scope>NUCLEOTIDE SEQUENCE [LARGE SCALE GENOMIC DNA]</scope>
    <source>
        <strain evidence="2">Kraussei Quebec</strain>
    </source>
</reference>
<gene>
    <name evidence="2" type="ORF">XBKQ1_1360004</name>
</gene>
<accession>A0A077P2A5</accession>
<dbReference type="InterPro" id="IPR038717">
    <property type="entry name" value="Tc1-like_DDE_dom"/>
</dbReference>
<keyword evidence="3" id="KW-1185">Reference proteome</keyword>
<dbReference type="GO" id="GO:0003676">
    <property type="term" value="F:nucleic acid binding"/>
    <property type="evidence" value="ECO:0007669"/>
    <property type="project" value="InterPro"/>
</dbReference>
<comment type="caution">
    <text evidence="2">The sequence shown here is derived from an EMBL/GenBank/DDBJ whole genome shotgun (WGS) entry which is preliminary data.</text>
</comment>
<dbReference type="HOGENOM" id="CLU_056788_16_0_6"/>
<dbReference type="AlphaFoldDB" id="A0A077P2A5"/>
<dbReference type="InterPro" id="IPR036397">
    <property type="entry name" value="RNaseH_sf"/>
</dbReference>
<dbReference type="EMBL" id="CBSY010000042">
    <property type="protein sequence ID" value="CDH18575.1"/>
    <property type="molecule type" value="Genomic_DNA"/>
</dbReference>
<proteinExistence type="predicted"/>
<feature type="domain" description="Tc1-like transposase DDE" evidence="1">
    <location>
        <begin position="9"/>
        <end position="41"/>
    </location>
</feature>
<dbReference type="Gene3D" id="3.30.420.10">
    <property type="entry name" value="Ribonuclease H-like superfamily/Ribonuclease H"/>
    <property type="match status" value="1"/>
</dbReference>
<protein>
    <submittedName>
        <fullName evidence="2">Transposase</fullName>
    </submittedName>
</protein>
<dbReference type="Pfam" id="PF13358">
    <property type="entry name" value="DDE_3"/>
    <property type="match status" value="1"/>
</dbReference>